<dbReference type="Pfam" id="PF01757">
    <property type="entry name" value="Acyl_transf_3"/>
    <property type="match status" value="1"/>
</dbReference>
<keyword evidence="5" id="KW-1185">Reference proteome</keyword>
<feature type="transmembrane region" description="Helical" evidence="1">
    <location>
        <begin position="333"/>
        <end position="351"/>
    </location>
</feature>
<feature type="transmembrane region" description="Helical" evidence="1">
    <location>
        <begin position="310"/>
        <end position="327"/>
    </location>
</feature>
<keyword evidence="1" id="KW-0472">Membrane</keyword>
<proteinExistence type="predicted"/>
<dbReference type="PANTHER" id="PTHR23028">
    <property type="entry name" value="ACETYLTRANSFERASE"/>
    <property type="match status" value="1"/>
</dbReference>
<name>A0A852TX37_9ACTN</name>
<evidence type="ECO:0000256" key="1">
    <source>
        <dbReference type="SAM" id="Phobius"/>
    </source>
</evidence>
<keyword evidence="1" id="KW-0812">Transmembrane</keyword>
<feature type="transmembrane region" description="Helical" evidence="1">
    <location>
        <begin position="188"/>
        <end position="209"/>
    </location>
</feature>
<dbReference type="AlphaFoldDB" id="A0A852TX37"/>
<evidence type="ECO:0000313" key="4">
    <source>
        <dbReference type="EMBL" id="NYE47462.1"/>
    </source>
</evidence>
<dbReference type="GO" id="GO:0009103">
    <property type="term" value="P:lipopolysaccharide biosynthetic process"/>
    <property type="evidence" value="ECO:0007669"/>
    <property type="project" value="TreeGrafter"/>
</dbReference>
<feature type="domain" description="SGNH" evidence="3">
    <location>
        <begin position="444"/>
        <end position="674"/>
    </location>
</feature>
<evidence type="ECO:0000259" key="3">
    <source>
        <dbReference type="Pfam" id="PF19040"/>
    </source>
</evidence>
<dbReference type="EMBL" id="JACCCC010000001">
    <property type="protein sequence ID" value="NYE47462.1"/>
    <property type="molecule type" value="Genomic_DNA"/>
</dbReference>
<dbReference type="InterPro" id="IPR002656">
    <property type="entry name" value="Acyl_transf_3_dom"/>
</dbReference>
<comment type="caution">
    <text evidence="4">The sequence shown here is derived from an EMBL/GenBank/DDBJ whole genome shotgun (WGS) entry which is preliminary data.</text>
</comment>
<dbReference type="InterPro" id="IPR050879">
    <property type="entry name" value="Acyltransferase_3"/>
</dbReference>
<dbReference type="Proteomes" id="UP000589036">
    <property type="component" value="Unassembled WGS sequence"/>
</dbReference>
<feature type="transmembrane region" description="Helical" evidence="1">
    <location>
        <begin position="48"/>
        <end position="70"/>
    </location>
</feature>
<evidence type="ECO:0000313" key="5">
    <source>
        <dbReference type="Proteomes" id="UP000589036"/>
    </source>
</evidence>
<feature type="transmembrane region" description="Helical" evidence="1">
    <location>
        <begin position="155"/>
        <end position="176"/>
    </location>
</feature>
<accession>A0A852TX37</accession>
<dbReference type="GO" id="GO:0016747">
    <property type="term" value="F:acyltransferase activity, transferring groups other than amino-acyl groups"/>
    <property type="evidence" value="ECO:0007669"/>
    <property type="project" value="InterPro"/>
</dbReference>
<organism evidence="4 5">
    <name type="scientific">Spinactinospora alkalitolerans</name>
    <dbReference type="NCBI Taxonomy" id="687207"/>
    <lineage>
        <taxon>Bacteria</taxon>
        <taxon>Bacillati</taxon>
        <taxon>Actinomycetota</taxon>
        <taxon>Actinomycetes</taxon>
        <taxon>Streptosporangiales</taxon>
        <taxon>Nocardiopsidaceae</taxon>
        <taxon>Spinactinospora</taxon>
    </lineage>
</organism>
<sequence length="682" mass="74111">MTTETAPAAAPATRAPADGRRFYPEVQGLRAVAVLLVVVYHIDADLIPGGYVGVDVFFVISGFLITTMLIREVHREGRVSLAGFYVRRIRRILPAATLVLAVTGVCAYLLLPLTRLEDTALQLIASAAYAENLYLAHQAVDYLAAEAAETPVQHFWSLAVEEQFYLVWPLLFIGWAWMRPRVRRGGDLILGATLLVAAASFACSVWLTATEPAQAYFLPQTRMWELAVGGVLALALARWGLPERVRWPLGWAGLAAIAAAAWGYDSATAFPGYTAALPVLGAAAVIAAGQGRWSAGDALACAPARFVGDISYALYLWHWPVIVFTVSVSERELTPVTGLLVLMLSVLLSWGTKITVEDPVRRAAALRTFKPALAFAVAAILVVAVIGGGHLANLQRLRTVDFDPAVHQGPSALAEPVPTALTEPVYPSPLEAEDDLPDVYSDGCQASNDDTEPRHCVYGPDDAAVEVAIVGDSHAAHWVPALQEVAERHGWRLHTYTKASCAFTDTLITVPEGAPYLQCREWNEGVMRELESLGPDMVFTSSSVNAKAAEAESREEGDERITEGMTRLWDELSDSGSRVVVIRDSPRTKSQITECVLRHTDDLSACTRAREDALSREDPQVEAAQRTEARTDVLDLTDRFCAGPDCPAVIGNVLVYRDSHHITATYSRLLASDLDDRLHEVL</sequence>
<feature type="transmembrane region" description="Helical" evidence="1">
    <location>
        <begin position="221"/>
        <end position="241"/>
    </location>
</feature>
<dbReference type="GO" id="GO:0016020">
    <property type="term" value="C:membrane"/>
    <property type="evidence" value="ECO:0007669"/>
    <property type="project" value="TreeGrafter"/>
</dbReference>
<feature type="domain" description="Acyltransferase 3" evidence="2">
    <location>
        <begin position="25"/>
        <end position="350"/>
    </location>
</feature>
<protein>
    <submittedName>
        <fullName evidence="4">Peptidoglycan/LPS O-acetylase OafA/YrhL</fullName>
    </submittedName>
</protein>
<reference evidence="4 5" key="1">
    <citation type="submission" date="2020-07" db="EMBL/GenBank/DDBJ databases">
        <title>Sequencing the genomes of 1000 actinobacteria strains.</title>
        <authorList>
            <person name="Klenk H.-P."/>
        </authorList>
    </citation>
    <scope>NUCLEOTIDE SEQUENCE [LARGE SCALE GENOMIC DNA]</scope>
    <source>
        <strain evidence="4 5">CXB654</strain>
    </source>
</reference>
<keyword evidence="1" id="KW-1133">Transmembrane helix</keyword>
<feature type="transmembrane region" description="Helical" evidence="1">
    <location>
        <begin position="372"/>
        <end position="392"/>
    </location>
</feature>
<evidence type="ECO:0000259" key="2">
    <source>
        <dbReference type="Pfam" id="PF01757"/>
    </source>
</evidence>
<gene>
    <name evidence="4" type="ORF">HDA32_002582</name>
</gene>
<feature type="transmembrane region" description="Helical" evidence="1">
    <location>
        <begin position="91"/>
        <end position="111"/>
    </location>
</feature>
<dbReference type="Pfam" id="PF19040">
    <property type="entry name" value="SGNH"/>
    <property type="match status" value="1"/>
</dbReference>
<feature type="transmembrane region" description="Helical" evidence="1">
    <location>
        <begin position="270"/>
        <end position="289"/>
    </location>
</feature>
<dbReference type="InterPro" id="IPR043968">
    <property type="entry name" value="SGNH"/>
</dbReference>
<feature type="transmembrane region" description="Helical" evidence="1">
    <location>
        <begin position="248"/>
        <end position="264"/>
    </location>
</feature>
<dbReference type="RefSeq" id="WP_312863162.1">
    <property type="nucleotide sequence ID" value="NZ_BAAAYY010000015.1"/>
</dbReference>
<dbReference type="PANTHER" id="PTHR23028:SF53">
    <property type="entry name" value="ACYL_TRANSF_3 DOMAIN-CONTAINING PROTEIN"/>
    <property type="match status" value="1"/>
</dbReference>